<dbReference type="GeneID" id="20329577"/>
<feature type="non-terminal residue" evidence="1">
    <location>
        <position position="262"/>
    </location>
</feature>
<gene>
    <name evidence="1" type="ORF">T265_15412</name>
</gene>
<dbReference type="Proteomes" id="UP000054324">
    <property type="component" value="Unassembled WGS sequence"/>
</dbReference>
<keyword evidence="2" id="KW-1185">Reference proteome</keyword>
<reference evidence="1 2" key="1">
    <citation type="submission" date="2013-11" db="EMBL/GenBank/DDBJ databases">
        <title>Opisthorchis viverrini - life in the bile duct.</title>
        <authorList>
            <person name="Young N.D."/>
            <person name="Nagarajan N."/>
            <person name="Lin S.J."/>
            <person name="Korhonen P.K."/>
            <person name="Jex A.R."/>
            <person name="Hall R.S."/>
            <person name="Safavi-Hemami H."/>
            <person name="Kaewkong W."/>
            <person name="Bertrand D."/>
            <person name="Gao S."/>
            <person name="Seet Q."/>
            <person name="Wongkham S."/>
            <person name="Teh B.T."/>
            <person name="Wongkham C."/>
            <person name="Intapan P.M."/>
            <person name="Maleewong W."/>
            <person name="Yang X."/>
            <person name="Hu M."/>
            <person name="Wang Z."/>
            <person name="Hofmann A."/>
            <person name="Sternberg P.W."/>
            <person name="Tan P."/>
            <person name="Wang J."/>
            <person name="Gasser R.B."/>
        </authorList>
    </citation>
    <scope>NUCLEOTIDE SEQUENCE [LARGE SCALE GENOMIC DNA]</scope>
</reference>
<proteinExistence type="predicted"/>
<evidence type="ECO:0000313" key="1">
    <source>
        <dbReference type="EMBL" id="KER20001.1"/>
    </source>
</evidence>
<protein>
    <submittedName>
        <fullName evidence="1">Uncharacterized protein</fullName>
    </submittedName>
</protein>
<sequence length="262" mass="27979">GTILEIPQYIFIKETTHKVTENSSTGFVVAGCRRVFNNLVSSFLYDYKLFKCLPHATSGVTVVKFDPADGMLHVGDKTEIACIGEEAEGGATGGSLVLTDLSDRTDLISIDTSLHKIKPPAAGTTYTKYGSTIVECKYDPNLSQLPNLVKTLTVRISPQPLDGTLDSENSGNPEVPVGSTKEFQCNLVPLDAAETLNGTWKAVVDPAGAAGVTESQNGNFGKIGPPNPQGYQNQPSSFKVSCTFSTPEGTIMHTFERTVTVT</sequence>
<organism evidence="1 2">
    <name type="scientific">Opisthorchis viverrini</name>
    <name type="common">Southeast Asian liver fluke</name>
    <dbReference type="NCBI Taxonomy" id="6198"/>
    <lineage>
        <taxon>Eukaryota</taxon>
        <taxon>Metazoa</taxon>
        <taxon>Spiralia</taxon>
        <taxon>Lophotrochozoa</taxon>
        <taxon>Platyhelminthes</taxon>
        <taxon>Trematoda</taxon>
        <taxon>Digenea</taxon>
        <taxon>Opisthorchiida</taxon>
        <taxon>Opisthorchiata</taxon>
        <taxon>Opisthorchiidae</taxon>
        <taxon>Opisthorchis</taxon>
    </lineage>
</organism>
<evidence type="ECO:0000313" key="2">
    <source>
        <dbReference type="Proteomes" id="UP000054324"/>
    </source>
</evidence>
<accession>A0A074YYY0</accession>
<dbReference type="OrthoDB" id="6277134at2759"/>
<feature type="non-terminal residue" evidence="1">
    <location>
        <position position="1"/>
    </location>
</feature>
<dbReference type="AlphaFoldDB" id="A0A074YYY0"/>
<dbReference type="RefSeq" id="XP_009176255.1">
    <property type="nucleotide sequence ID" value="XM_009177991.1"/>
</dbReference>
<name>A0A074YYY0_OPIVI</name>
<dbReference type="EMBL" id="KL597107">
    <property type="protein sequence ID" value="KER20001.1"/>
    <property type="molecule type" value="Genomic_DNA"/>
</dbReference>
<dbReference type="KEGG" id="ovi:T265_15412"/>
<dbReference type="CTD" id="20329577"/>